<dbReference type="Proteomes" id="UP000075663">
    <property type="component" value="Unassembled WGS sequence"/>
</dbReference>
<dbReference type="AlphaFoldDB" id="A0A150Y350"/>
<reference evidence="1 2" key="1">
    <citation type="submission" date="2016-01" db="EMBL/GenBank/DDBJ databases">
        <title>Genome sequencing of Roseivirga seohaensis SW-152.</title>
        <authorList>
            <person name="Selvaratnam C."/>
            <person name="Thevarajoo S."/>
            <person name="Goh K.M."/>
            <person name="Ee R."/>
            <person name="Chan K.-G."/>
            <person name="Chong C.S."/>
        </authorList>
    </citation>
    <scope>NUCLEOTIDE SEQUENCE [LARGE SCALE GENOMIC DNA]</scope>
    <source>
        <strain evidence="1 2">SW-152</strain>
    </source>
</reference>
<name>A0A150Y350_9BACT</name>
<evidence type="ECO:0000313" key="2">
    <source>
        <dbReference type="Proteomes" id="UP000075663"/>
    </source>
</evidence>
<sequence length="303" mass="34907">MMAVNKLMKKLVYIITLLLLITGYSKAQMVIKGKVMASDDGLPLRFVSIQAKETDKKTLTTIDGDFEIEVELGQTLIFKFVGFAEREVQITDDKFYLVELKPYIIQDDFGQSRIHFDAGYDLKNRFVIGKLSYVSDQIGWFSIRTSVVKNLTSQADFLDSKIEASNLIYSYPNISIGTTFRYQNISFQDYSFKNSTFSFQPKLRYFDGNIGFGVSNHDLNSKKSFGILLGANKEIRLGKYHYIPIEVSSTFWGKNVEFNASLKYRVLRYFELGLSYQHYRSFDSLIATVGSSIRLWKRAKNEY</sequence>
<evidence type="ECO:0000313" key="1">
    <source>
        <dbReference type="EMBL" id="KYG85417.1"/>
    </source>
</evidence>
<accession>A0A150Y350</accession>
<comment type="caution">
    <text evidence="1">The sequence shown here is derived from an EMBL/GenBank/DDBJ whole genome shotgun (WGS) entry which is preliminary data.</text>
</comment>
<dbReference type="SUPFAM" id="SSF49464">
    <property type="entry name" value="Carboxypeptidase regulatory domain-like"/>
    <property type="match status" value="1"/>
</dbReference>
<dbReference type="EMBL" id="LRPB01000003">
    <property type="protein sequence ID" value="KYG85417.1"/>
    <property type="molecule type" value="Genomic_DNA"/>
</dbReference>
<protein>
    <submittedName>
        <fullName evidence="1">Uncharacterized protein</fullName>
    </submittedName>
</protein>
<dbReference type="STRING" id="1914963.AWW67_14890"/>
<organism evidence="1 2">
    <name type="scientific">Roseivirga seohaensis</name>
    <dbReference type="NCBI Taxonomy" id="1914963"/>
    <lineage>
        <taxon>Bacteria</taxon>
        <taxon>Pseudomonadati</taxon>
        <taxon>Bacteroidota</taxon>
        <taxon>Cytophagia</taxon>
        <taxon>Cytophagales</taxon>
        <taxon>Roseivirgaceae</taxon>
        <taxon>Roseivirga</taxon>
    </lineage>
</organism>
<dbReference type="Pfam" id="PF13715">
    <property type="entry name" value="CarbopepD_reg_2"/>
    <property type="match status" value="1"/>
</dbReference>
<proteinExistence type="predicted"/>
<gene>
    <name evidence="1" type="ORF">AWW67_14890</name>
</gene>
<dbReference type="InterPro" id="IPR008969">
    <property type="entry name" value="CarboxyPept-like_regulatory"/>
</dbReference>